<accession>A0A5J4WGW2</accession>
<evidence type="ECO:0000259" key="1">
    <source>
        <dbReference type="Pfam" id="PF01398"/>
    </source>
</evidence>
<reference evidence="2 3" key="1">
    <citation type="submission" date="2019-03" db="EMBL/GenBank/DDBJ databases">
        <title>Single cell metagenomics reveals metabolic interactions within the superorganism composed of flagellate Streblomastix strix and complex community of Bacteroidetes bacteria on its surface.</title>
        <authorList>
            <person name="Treitli S.C."/>
            <person name="Kolisko M."/>
            <person name="Husnik F."/>
            <person name="Keeling P."/>
            <person name="Hampl V."/>
        </authorList>
    </citation>
    <scope>NUCLEOTIDE SEQUENCE [LARGE SCALE GENOMIC DNA]</scope>
    <source>
        <strain evidence="2">ST1C</strain>
    </source>
</reference>
<dbReference type="Pfam" id="PF01398">
    <property type="entry name" value="JAB"/>
    <property type="match status" value="1"/>
</dbReference>
<dbReference type="Gene3D" id="3.40.140.10">
    <property type="entry name" value="Cytidine Deaminase, domain 2"/>
    <property type="match status" value="1"/>
</dbReference>
<dbReference type="Proteomes" id="UP000324800">
    <property type="component" value="Unassembled WGS sequence"/>
</dbReference>
<comment type="caution">
    <text evidence="2">The sequence shown here is derived from an EMBL/GenBank/DDBJ whole genome shotgun (WGS) entry which is preliminary data.</text>
</comment>
<dbReference type="InterPro" id="IPR000555">
    <property type="entry name" value="JAMM/MPN+_dom"/>
</dbReference>
<dbReference type="AlphaFoldDB" id="A0A5J4WGW2"/>
<name>A0A5J4WGW2_9EUKA</name>
<evidence type="ECO:0000313" key="2">
    <source>
        <dbReference type="EMBL" id="KAA6394260.1"/>
    </source>
</evidence>
<evidence type="ECO:0000313" key="3">
    <source>
        <dbReference type="Proteomes" id="UP000324800"/>
    </source>
</evidence>
<sequence>MTTRINQNDRNYIYNNEVKANVQSVDTWIIHAYSGGIKEITGQLLGKVERNTFIIIDSYALPVEETETRANPQMQAYAYLAAYKYVGKALGRKEETVG</sequence>
<organism evidence="2 3">
    <name type="scientific">Streblomastix strix</name>
    <dbReference type="NCBI Taxonomy" id="222440"/>
    <lineage>
        <taxon>Eukaryota</taxon>
        <taxon>Metamonada</taxon>
        <taxon>Preaxostyla</taxon>
        <taxon>Oxymonadida</taxon>
        <taxon>Streblomastigidae</taxon>
        <taxon>Streblomastix</taxon>
    </lineage>
</organism>
<gene>
    <name evidence="2" type="ORF">EZS28_010214</name>
</gene>
<dbReference type="OrthoDB" id="10266268at2759"/>
<dbReference type="EMBL" id="SNRW01001993">
    <property type="protein sequence ID" value="KAA6394260.1"/>
    <property type="molecule type" value="Genomic_DNA"/>
</dbReference>
<proteinExistence type="predicted"/>
<protein>
    <recommendedName>
        <fullName evidence="1">JAB1/MPN/MOV34 metalloenzyme domain-containing protein</fullName>
    </recommendedName>
</protein>
<dbReference type="GO" id="GO:0008237">
    <property type="term" value="F:metallopeptidase activity"/>
    <property type="evidence" value="ECO:0007669"/>
    <property type="project" value="InterPro"/>
</dbReference>
<feature type="domain" description="JAB1/MPN/MOV34 metalloenzyme" evidence="1">
    <location>
        <begin position="31"/>
        <end position="98"/>
    </location>
</feature>